<dbReference type="EMBL" id="QKWP01000005">
    <property type="protein sequence ID" value="RIB30763.1"/>
    <property type="molecule type" value="Genomic_DNA"/>
</dbReference>
<accession>A0A397WCM7</accession>
<reference evidence="1 2" key="1">
    <citation type="submission" date="2018-06" db="EMBL/GenBank/DDBJ databases">
        <title>Comparative genomics reveals the genomic features of Rhizophagus irregularis, R. cerebriforme, R. diaphanum and Gigaspora rosea, and their symbiotic lifestyle signature.</title>
        <authorList>
            <person name="Morin E."/>
            <person name="San Clemente H."/>
            <person name="Chen E.C.H."/>
            <person name="De La Providencia I."/>
            <person name="Hainaut M."/>
            <person name="Kuo A."/>
            <person name="Kohler A."/>
            <person name="Murat C."/>
            <person name="Tang N."/>
            <person name="Roy S."/>
            <person name="Loubradou J."/>
            <person name="Henrissat B."/>
            <person name="Grigoriev I.V."/>
            <person name="Corradi N."/>
            <person name="Roux C."/>
            <person name="Martin F.M."/>
        </authorList>
    </citation>
    <scope>NUCLEOTIDE SEQUENCE [LARGE SCALE GENOMIC DNA]</scope>
    <source>
        <strain evidence="1 2">DAOM 194757</strain>
    </source>
</reference>
<dbReference type="STRING" id="44941.A0A397WCM7"/>
<comment type="caution">
    <text evidence="1">The sequence shown here is derived from an EMBL/GenBank/DDBJ whole genome shotgun (WGS) entry which is preliminary data.</text>
</comment>
<dbReference type="AlphaFoldDB" id="A0A397WCM7"/>
<dbReference type="Proteomes" id="UP000266673">
    <property type="component" value="Unassembled WGS sequence"/>
</dbReference>
<keyword evidence="2" id="KW-1185">Reference proteome</keyword>
<dbReference type="OrthoDB" id="2425611at2759"/>
<proteinExistence type="predicted"/>
<evidence type="ECO:0000313" key="2">
    <source>
        <dbReference type="Proteomes" id="UP000266673"/>
    </source>
</evidence>
<protein>
    <submittedName>
        <fullName evidence="1">Uncharacterized protein</fullName>
    </submittedName>
</protein>
<gene>
    <name evidence="1" type="ORF">C2G38_2151691</name>
</gene>
<sequence length="83" mass="9529">MPPSNENGDGAKSPDFSSTMASPMAIIDWNYARREMALNYLNDTNLQKLLDDLKKIASARRIHSDSNDDSEEILIMYKFLRIY</sequence>
<name>A0A397WCM7_9GLOM</name>
<organism evidence="1 2">
    <name type="scientific">Gigaspora rosea</name>
    <dbReference type="NCBI Taxonomy" id="44941"/>
    <lineage>
        <taxon>Eukaryota</taxon>
        <taxon>Fungi</taxon>
        <taxon>Fungi incertae sedis</taxon>
        <taxon>Mucoromycota</taxon>
        <taxon>Glomeromycotina</taxon>
        <taxon>Glomeromycetes</taxon>
        <taxon>Diversisporales</taxon>
        <taxon>Gigasporaceae</taxon>
        <taxon>Gigaspora</taxon>
    </lineage>
</organism>
<evidence type="ECO:0000313" key="1">
    <source>
        <dbReference type="EMBL" id="RIB30763.1"/>
    </source>
</evidence>